<dbReference type="EC" id="5.2.1.8" evidence="3 6"/>
<keyword evidence="4 6" id="KW-0697">Rotamase</keyword>
<dbReference type="AlphaFoldDB" id="A0A4R5MQ09"/>
<evidence type="ECO:0000256" key="5">
    <source>
        <dbReference type="ARBA" id="ARBA00023235"/>
    </source>
</evidence>
<reference evidence="8 9" key="1">
    <citation type="submission" date="2019-02" db="EMBL/GenBank/DDBJ databases">
        <title>Pedobacter sp. nov., a novel speices isolated from soil of pinguins habitat in Antarcitica.</title>
        <authorList>
            <person name="He R.-H."/>
        </authorList>
    </citation>
    <scope>NUCLEOTIDE SEQUENCE [LARGE SCALE GENOMIC DNA]</scope>
    <source>
        <strain evidence="8 9">E01020</strain>
    </source>
</reference>
<evidence type="ECO:0000256" key="4">
    <source>
        <dbReference type="ARBA" id="ARBA00023110"/>
    </source>
</evidence>
<dbReference type="GO" id="GO:0003755">
    <property type="term" value="F:peptidyl-prolyl cis-trans isomerase activity"/>
    <property type="evidence" value="ECO:0007669"/>
    <property type="project" value="UniProtKB-KW"/>
</dbReference>
<comment type="similarity">
    <text evidence="2">Belongs to the FKBP-type PPIase family.</text>
</comment>
<keyword evidence="9" id="KW-1185">Reference proteome</keyword>
<dbReference type="InterPro" id="IPR046357">
    <property type="entry name" value="PPIase_dom_sf"/>
</dbReference>
<gene>
    <name evidence="8" type="ORF">EZJ43_02395</name>
</gene>
<evidence type="ECO:0000256" key="1">
    <source>
        <dbReference type="ARBA" id="ARBA00000971"/>
    </source>
</evidence>
<keyword evidence="5 6" id="KW-0413">Isomerase</keyword>
<proteinExistence type="inferred from homology"/>
<dbReference type="PANTHER" id="PTHR43811">
    <property type="entry name" value="FKBP-TYPE PEPTIDYL-PROLYL CIS-TRANS ISOMERASE FKPA"/>
    <property type="match status" value="1"/>
</dbReference>
<evidence type="ECO:0000259" key="7">
    <source>
        <dbReference type="PROSITE" id="PS50059"/>
    </source>
</evidence>
<sequence length="344" mass="36823">MKKGIIILFAATLGLAACNNYKKGEGDMLYKIYKSEGKEKIKEGDFVKLNGIQIIETKTNGDSTLVNTYDQDRPAFFPISKSLFKGDMAAALKLMGEGDSASFKLNLDSMAKYSGQPKPASAKTNYATFTVKIEKVLRKKANEPDSLFEKDKRAFFETEYKGLIAKNKGTEEAKIKKYIADNNIKATTSASGLMYEIKTPGDAERAAMGDTVMVNYTGRFTSKKSNGKDNVFDTSDEKVATAAGVHSPMAKYGPRPIVMGQVVPGFNEGLSMIGKGGKIILVMPSKLAYGENGGGPINPFTPLVFEVELTGIKKAKAPVATAPVAGAPATTTAVPTAPVAPVKK</sequence>
<evidence type="ECO:0000313" key="9">
    <source>
        <dbReference type="Proteomes" id="UP000295668"/>
    </source>
</evidence>
<dbReference type="EMBL" id="SJCY01000001">
    <property type="protein sequence ID" value="TDG37960.1"/>
    <property type="molecule type" value="Genomic_DNA"/>
</dbReference>
<feature type="domain" description="PPIase FKBP-type" evidence="7">
    <location>
        <begin position="209"/>
        <end position="313"/>
    </location>
</feature>
<organism evidence="8 9">
    <name type="scientific">Pedobacter changchengzhani</name>
    <dbReference type="NCBI Taxonomy" id="2529274"/>
    <lineage>
        <taxon>Bacteria</taxon>
        <taxon>Pseudomonadati</taxon>
        <taxon>Bacteroidota</taxon>
        <taxon>Sphingobacteriia</taxon>
        <taxon>Sphingobacteriales</taxon>
        <taxon>Sphingobacteriaceae</taxon>
        <taxon>Pedobacter</taxon>
    </lineage>
</organism>
<evidence type="ECO:0000256" key="2">
    <source>
        <dbReference type="ARBA" id="ARBA00006577"/>
    </source>
</evidence>
<comment type="caution">
    <text evidence="8">The sequence shown here is derived from an EMBL/GenBank/DDBJ whole genome shotgun (WGS) entry which is preliminary data.</text>
</comment>
<accession>A0A4R5MQ09</accession>
<dbReference type="InterPro" id="IPR001179">
    <property type="entry name" value="PPIase_FKBP_dom"/>
</dbReference>
<dbReference type="Proteomes" id="UP000295668">
    <property type="component" value="Unassembled WGS sequence"/>
</dbReference>
<comment type="catalytic activity">
    <reaction evidence="1 6">
        <text>[protein]-peptidylproline (omega=180) = [protein]-peptidylproline (omega=0)</text>
        <dbReference type="Rhea" id="RHEA:16237"/>
        <dbReference type="Rhea" id="RHEA-COMP:10747"/>
        <dbReference type="Rhea" id="RHEA-COMP:10748"/>
        <dbReference type="ChEBI" id="CHEBI:83833"/>
        <dbReference type="ChEBI" id="CHEBI:83834"/>
        <dbReference type="EC" id="5.2.1.8"/>
    </reaction>
</comment>
<protein>
    <recommendedName>
        <fullName evidence="3 6">peptidylprolyl isomerase</fullName>
        <ecNumber evidence="3 6">5.2.1.8</ecNumber>
    </recommendedName>
</protein>
<name>A0A4R5MQ09_9SPHI</name>
<dbReference type="Pfam" id="PF00254">
    <property type="entry name" value="FKBP_C"/>
    <property type="match status" value="1"/>
</dbReference>
<dbReference type="Gene3D" id="3.10.50.40">
    <property type="match status" value="1"/>
</dbReference>
<evidence type="ECO:0000256" key="3">
    <source>
        <dbReference type="ARBA" id="ARBA00013194"/>
    </source>
</evidence>
<evidence type="ECO:0000256" key="6">
    <source>
        <dbReference type="PROSITE-ProRule" id="PRU00277"/>
    </source>
</evidence>
<dbReference type="PROSITE" id="PS51257">
    <property type="entry name" value="PROKAR_LIPOPROTEIN"/>
    <property type="match status" value="1"/>
</dbReference>
<dbReference type="OrthoDB" id="9814548at2"/>
<dbReference type="PANTHER" id="PTHR43811:SF19">
    <property type="entry name" value="39 KDA FK506-BINDING NUCLEAR PROTEIN"/>
    <property type="match status" value="1"/>
</dbReference>
<dbReference type="RefSeq" id="WP_133261055.1">
    <property type="nucleotide sequence ID" value="NZ_SJCY01000001.1"/>
</dbReference>
<evidence type="ECO:0000313" key="8">
    <source>
        <dbReference type="EMBL" id="TDG37960.1"/>
    </source>
</evidence>
<dbReference type="SUPFAM" id="SSF54534">
    <property type="entry name" value="FKBP-like"/>
    <property type="match status" value="2"/>
</dbReference>
<dbReference type="PROSITE" id="PS50059">
    <property type="entry name" value="FKBP_PPIASE"/>
    <property type="match status" value="1"/>
</dbReference>